<reference evidence="2 3" key="1">
    <citation type="submission" date="2018-12" db="EMBL/GenBank/DDBJ databases">
        <title>Mesorhizobium carbonis sp. nov., isolated from coal mine water.</title>
        <authorList>
            <person name="Xin W."/>
            <person name="Xu Z."/>
            <person name="Xiang F."/>
            <person name="Zhang J."/>
            <person name="Xi L."/>
            <person name="Liu J."/>
        </authorList>
    </citation>
    <scope>NUCLEOTIDE SEQUENCE [LARGE SCALE GENOMIC DNA]</scope>
    <source>
        <strain evidence="2 3">B2.3</strain>
    </source>
</reference>
<dbReference type="SUPFAM" id="SSF54909">
    <property type="entry name" value="Dimeric alpha+beta barrel"/>
    <property type="match status" value="1"/>
</dbReference>
<dbReference type="EMBL" id="RWKW01000002">
    <property type="protein sequence ID" value="RST88338.1"/>
    <property type="molecule type" value="Genomic_DNA"/>
</dbReference>
<dbReference type="OrthoDB" id="287932at2"/>
<proteinExistence type="predicted"/>
<protein>
    <submittedName>
        <fullName evidence="2">Antibiotic biosynthesis monooxygenase</fullName>
    </submittedName>
</protein>
<sequence>MITLTAIIRCKPGSEDRVRAALVEVGAFVAANEPGTISFYVTEGETGGVFATHERFADREAMDAHNAGAGSKGFFAATDGLLDGVDVVIGREISSRD</sequence>
<dbReference type="AlphaFoldDB" id="A0A3R9YB69"/>
<organism evidence="2 3">
    <name type="scientific">Aquibium carbonis</name>
    <dbReference type="NCBI Taxonomy" id="2495581"/>
    <lineage>
        <taxon>Bacteria</taxon>
        <taxon>Pseudomonadati</taxon>
        <taxon>Pseudomonadota</taxon>
        <taxon>Alphaproteobacteria</taxon>
        <taxon>Hyphomicrobiales</taxon>
        <taxon>Phyllobacteriaceae</taxon>
        <taxon>Aquibium</taxon>
    </lineage>
</organism>
<dbReference type="InterPro" id="IPR011008">
    <property type="entry name" value="Dimeric_a/b-barrel"/>
</dbReference>
<keyword evidence="3" id="KW-1185">Reference proteome</keyword>
<evidence type="ECO:0000313" key="3">
    <source>
        <dbReference type="Proteomes" id="UP000278398"/>
    </source>
</evidence>
<keyword evidence="2" id="KW-0560">Oxidoreductase</keyword>
<dbReference type="GO" id="GO:0004497">
    <property type="term" value="F:monooxygenase activity"/>
    <property type="evidence" value="ECO:0007669"/>
    <property type="project" value="UniProtKB-KW"/>
</dbReference>
<dbReference type="Gene3D" id="3.30.70.100">
    <property type="match status" value="1"/>
</dbReference>
<evidence type="ECO:0000313" key="2">
    <source>
        <dbReference type="EMBL" id="RST88338.1"/>
    </source>
</evidence>
<evidence type="ECO:0000259" key="1">
    <source>
        <dbReference type="PROSITE" id="PS51725"/>
    </source>
</evidence>
<comment type="caution">
    <text evidence="2">The sequence shown here is derived from an EMBL/GenBank/DDBJ whole genome shotgun (WGS) entry which is preliminary data.</text>
</comment>
<dbReference type="Pfam" id="PF03992">
    <property type="entry name" value="ABM"/>
    <property type="match status" value="1"/>
</dbReference>
<dbReference type="InterPro" id="IPR007138">
    <property type="entry name" value="ABM_dom"/>
</dbReference>
<feature type="domain" description="ABM" evidence="1">
    <location>
        <begin position="2"/>
        <end position="90"/>
    </location>
</feature>
<dbReference type="RefSeq" id="WP_126697612.1">
    <property type="nucleotide sequence ID" value="NZ_RWKW01000002.1"/>
</dbReference>
<name>A0A3R9YB69_9HYPH</name>
<dbReference type="PROSITE" id="PS51725">
    <property type="entry name" value="ABM"/>
    <property type="match status" value="1"/>
</dbReference>
<gene>
    <name evidence="2" type="ORF">EJC49_01170</name>
</gene>
<keyword evidence="2" id="KW-0503">Monooxygenase</keyword>
<dbReference type="Proteomes" id="UP000278398">
    <property type="component" value="Unassembled WGS sequence"/>
</dbReference>
<accession>A0A3R9YB69</accession>